<dbReference type="EMBL" id="KN827921">
    <property type="protein sequence ID" value="KIK75702.1"/>
    <property type="molecule type" value="Genomic_DNA"/>
</dbReference>
<gene>
    <name evidence="2" type="ORF">PAXRUDRAFT_93458</name>
</gene>
<dbReference type="Proteomes" id="UP000054538">
    <property type="component" value="Unassembled WGS sequence"/>
</dbReference>
<evidence type="ECO:0000313" key="3">
    <source>
        <dbReference type="Proteomes" id="UP000054538"/>
    </source>
</evidence>
<sequence>ILVNPTGKVMKWCAVDWCVELSNLFMKVKNGGKGSNRTVQRILLESPLVQVYHNIQWMVQQTFEHTHLTTNRADLDMTKTFSKMLEQFALNSPHVV</sequence>
<accession>A0A0D0BWL8</accession>
<name>A0A0D0BWL8_9AGAM</name>
<dbReference type="InParanoid" id="A0A0D0BWL8"/>
<keyword evidence="3" id="KW-1185">Reference proteome</keyword>
<dbReference type="OrthoDB" id="4743193at2759"/>
<feature type="domain" description="DUF6589" evidence="1">
    <location>
        <begin position="2"/>
        <end position="70"/>
    </location>
</feature>
<evidence type="ECO:0000313" key="2">
    <source>
        <dbReference type="EMBL" id="KIK75702.1"/>
    </source>
</evidence>
<evidence type="ECO:0000259" key="1">
    <source>
        <dbReference type="Pfam" id="PF20231"/>
    </source>
</evidence>
<dbReference type="InterPro" id="IPR046496">
    <property type="entry name" value="DUF6589"/>
</dbReference>
<reference evidence="2 3" key="1">
    <citation type="submission" date="2014-04" db="EMBL/GenBank/DDBJ databases">
        <authorList>
            <consortium name="DOE Joint Genome Institute"/>
            <person name="Kuo A."/>
            <person name="Kohler A."/>
            <person name="Jargeat P."/>
            <person name="Nagy L.G."/>
            <person name="Floudas D."/>
            <person name="Copeland A."/>
            <person name="Barry K.W."/>
            <person name="Cichocki N."/>
            <person name="Veneault-Fourrey C."/>
            <person name="LaButti K."/>
            <person name="Lindquist E.A."/>
            <person name="Lipzen A."/>
            <person name="Lundell T."/>
            <person name="Morin E."/>
            <person name="Murat C."/>
            <person name="Sun H."/>
            <person name="Tunlid A."/>
            <person name="Henrissat B."/>
            <person name="Grigoriev I.V."/>
            <person name="Hibbett D.S."/>
            <person name="Martin F."/>
            <person name="Nordberg H.P."/>
            <person name="Cantor M.N."/>
            <person name="Hua S.X."/>
        </authorList>
    </citation>
    <scope>NUCLEOTIDE SEQUENCE [LARGE SCALE GENOMIC DNA]</scope>
    <source>
        <strain evidence="2 3">Ve08.2h10</strain>
    </source>
</reference>
<dbReference type="STRING" id="930991.A0A0D0BWL8"/>
<feature type="non-terminal residue" evidence="2">
    <location>
        <position position="96"/>
    </location>
</feature>
<dbReference type="HOGENOM" id="CLU_142942_0_0_1"/>
<proteinExistence type="predicted"/>
<feature type="non-terminal residue" evidence="2">
    <location>
        <position position="1"/>
    </location>
</feature>
<reference evidence="3" key="2">
    <citation type="submission" date="2015-01" db="EMBL/GenBank/DDBJ databases">
        <title>Evolutionary Origins and Diversification of the Mycorrhizal Mutualists.</title>
        <authorList>
            <consortium name="DOE Joint Genome Institute"/>
            <consortium name="Mycorrhizal Genomics Consortium"/>
            <person name="Kohler A."/>
            <person name="Kuo A."/>
            <person name="Nagy L.G."/>
            <person name="Floudas D."/>
            <person name="Copeland A."/>
            <person name="Barry K.W."/>
            <person name="Cichocki N."/>
            <person name="Veneault-Fourrey C."/>
            <person name="LaButti K."/>
            <person name="Lindquist E.A."/>
            <person name="Lipzen A."/>
            <person name="Lundell T."/>
            <person name="Morin E."/>
            <person name="Murat C."/>
            <person name="Riley R."/>
            <person name="Ohm R."/>
            <person name="Sun H."/>
            <person name="Tunlid A."/>
            <person name="Henrissat B."/>
            <person name="Grigoriev I.V."/>
            <person name="Hibbett D.S."/>
            <person name="Martin F."/>
        </authorList>
    </citation>
    <scope>NUCLEOTIDE SEQUENCE [LARGE SCALE GENOMIC DNA]</scope>
    <source>
        <strain evidence="3">Ve08.2h10</strain>
    </source>
</reference>
<dbReference type="Pfam" id="PF20231">
    <property type="entry name" value="DUF6589"/>
    <property type="match status" value="1"/>
</dbReference>
<dbReference type="AlphaFoldDB" id="A0A0D0BWL8"/>
<organism evidence="2 3">
    <name type="scientific">Paxillus rubicundulus Ve08.2h10</name>
    <dbReference type="NCBI Taxonomy" id="930991"/>
    <lineage>
        <taxon>Eukaryota</taxon>
        <taxon>Fungi</taxon>
        <taxon>Dikarya</taxon>
        <taxon>Basidiomycota</taxon>
        <taxon>Agaricomycotina</taxon>
        <taxon>Agaricomycetes</taxon>
        <taxon>Agaricomycetidae</taxon>
        <taxon>Boletales</taxon>
        <taxon>Paxilineae</taxon>
        <taxon>Paxillaceae</taxon>
        <taxon>Paxillus</taxon>
    </lineage>
</organism>
<protein>
    <recommendedName>
        <fullName evidence="1">DUF6589 domain-containing protein</fullName>
    </recommendedName>
</protein>